<proteinExistence type="predicted"/>
<accession>A0ABW3ND19</accession>
<reference evidence="3" key="1">
    <citation type="journal article" date="2019" name="Int. J. Syst. Evol. Microbiol.">
        <title>The Global Catalogue of Microorganisms (GCM) 10K type strain sequencing project: providing services to taxonomists for standard genome sequencing and annotation.</title>
        <authorList>
            <consortium name="The Broad Institute Genomics Platform"/>
            <consortium name="The Broad Institute Genome Sequencing Center for Infectious Disease"/>
            <person name="Wu L."/>
            <person name="Ma J."/>
        </authorList>
    </citation>
    <scope>NUCLEOTIDE SEQUENCE [LARGE SCALE GENOMIC DNA]</scope>
    <source>
        <strain evidence="3">CCUG 62215</strain>
    </source>
</reference>
<comment type="caution">
    <text evidence="2">The sequence shown here is derived from an EMBL/GenBank/DDBJ whole genome shotgun (WGS) entry which is preliminary data.</text>
</comment>
<feature type="signal peptide" evidence="1">
    <location>
        <begin position="1"/>
        <end position="19"/>
    </location>
</feature>
<dbReference type="Proteomes" id="UP001597013">
    <property type="component" value="Unassembled WGS sequence"/>
</dbReference>
<protein>
    <submittedName>
        <fullName evidence="2">Uncharacterized protein</fullName>
    </submittedName>
</protein>
<gene>
    <name evidence="2" type="ORF">ACFQ1Q_13225</name>
</gene>
<dbReference type="EMBL" id="JBHTJL010000016">
    <property type="protein sequence ID" value="MFD1064211.1"/>
    <property type="molecule type" value="Genomic_DNA"/>
</dbReference>
<evidence type="ECO:0000313" key="3">
    <source>
        <dbReference type="Proteomes" id="UP001597013"/>
    </source>
</evidence>
<dbReference type="RefSeq" id="WP_386132403.1">
    <property type="nucleotide sequence ID" value="NZ_JBHTJL010000016.1"/>
</dbReference>
<sequence>MKKTLLLVIIASFALNSFAQKTIVSKKYKITFTVPNDLEKYDTEAETVLGYENATEDMAVDIEVFPMSEWSAEYINSQKVAALKIGPLLTLKNSYREGFVCPLIKTSYAKLTYDHSEDPKVPVYVVAILNKKAGLVYEATIYNYDLDEAAGKKVAESFKLLD</sequence>
<keyword evidence="1" id="KW-0732">Signal</keyword>
<name>A0ABW3ND19_9FLAO</name>
<feature type="chain" id="PRO_5045811444" evidence="1">
    <location>
        <begin position="20"/>
        <end position="162"/>
    </location>
</feature>
<organism evidence="2 3">
    <name type="scientific">Winogradskyella litorisediminis</name>
    <dbReference type="NCBI Taxonomy" id="1156618"/>
    <lineage>
        <taxon>Bacteria</taxon>
        <taxon>Pseudomonadati</taxon>
        <taxon>Bacteroidota</taxon>
        <taxon>Flavobacteriia</taxon>
        <taxon>Flavobacteriales</taxon>
        <taxon>Flavobacteriaceae</taxon>
        <taxon>Winogradskyella</taxon>
    </lineage>
</organism>
<evidence type="ECO:0000256" key="1">
    <source>
        <dbReference type="SAM" id="SignalP"/>
    </source>
</evidence>
<evidence type="ECO:0000313" key="2">
    <source>
        <dbReference type="EMBL" id="MFD1064211.1"/>
    </source>
</evidence>
<keyword evidence="3" id="KW-1185">Reference proteome</keyword>